<comment type="caution">
    <text evidence="2">The sequence shown here is derived from an EMBL/GenBank/DDBJ whole genome shotgun (WGS) entry which is preliminary data.</text>
</comment>
<feature type="transmembrane region" description="Helical" evidence="1">
    <location>
        <begin position="92"/>
        <end position="113"/>
    </location>
</feature>
<dbReference type="RefSeq" id="WP_153383122.1">
    <property type="nucleotide sequence ID" value="NZ_VDFM01000006.1"/>
</dbReference>
<feature type="transmembrane region" description="Helical" evidence="1">
    <location>
        <begin position="50"/>
        <end position="72"/>
    </location>
</feature>
<accession>A0A5P0ZHU7</accession>
<keyword evidence="1" id="KW-0812">Transmembrane</keyword>
<keyword evidence="1" id="KW-1133">Transmembrane helix</keyword>
<reference evidence="2 3" key="1">
    <citation type="journal article" date="2019" name="Syst. Appl. Microbiol.">
        <title>Polyphasic characterization of two novel Lactobacillus spp. isolated from blown salami packages: Description of Lactobacillus halodurans sp. nov. and Lactobacillus salsicarnum sp. nov.</title>
        <authorList>
            <person name="Schuster J.A."/>
            <person name="Klingl A."/>
            <person name="Vogel R.F."/>
            <person name="Ehrmann M.A."/>
        </authorList>
    </citation>
    <scope>NUCLEOTIDE SEQUENCE [LARGE SCALE GENOMIC DNA]</scope>
    <source>
        <strain evidence="2 3">TMW 1.2118</strain>
    </source>
</reference>
<feature type="transmembrane region" description="Helical" evidence="1">
    <location>
        <begin position="119"/>
        <end position="138"/>
    </location>
</feature>
<name>A0A5P0ZHU7_9LACO</name>
<evidence type="ECO:0000256" key="1">
    <source>
        <dbReference type="SAM" id="Phobius"/>
    </source>
</evidence>
<dbReference type="AlphaFoldDB" id="A0A5P0ZHU7"/>
<dbReference type="Proteomes" id="UP000380386">
    <property type="component" value="Unassembled WGS sequence"/>
</dbReference>
<protein>
    <submittedName>
        <fullName evidence="2">Uncharacterized protein</fullName>
    </submittedName>
</protein>
<dbReference type="EMBL" id="VDFM01000006">
    <property type="protein sequence ID" value="MQS52630.1"/>
    <property type="molecule type" value="Genomic_DNA"/>
</dbReference>
<evidence type="ECO:0000313" key="2">
    <source>
        <dbReference type="EMBL" id="MQS52630.1"/>
    </source>
</evidence>
<organism evidence="2 3">
    <name type="scientific">Companilactobacillus mishanensis</name>
    <dbReference type="NCBI Taxonomy" id="2486008"/>
    <lineage>
        <taxon>Bacteria</taxon>
        <taxon>Bacillati</taxon>
        <taxon>Bacillota</taxon>
        <taxon>Bacilli</taxon>
        <taxon>Lactobacillales</taxon>
        <taxon>Lactobacillaceae</taxon>
        <taxon>Companilactobacillus</taxon>
    </lineage>
</organism>
<sequence>MNLRKSKLFIVTYLSTLLLFSYEILDELVKKSTTVRNIVDGLGSNTIIDHILATLLTTAFGFAVVLVLYLIINLAIRISLAKDFSGVNNAVFNGLFMSATAATTVAVFLKLVISMRMITIFYPIMFMLVFDGVYVAQFKGARERYIPIVIVSAASLIGLYYVVTHF</sequence>
<evidence type="ECO:0000313" key="3">
    <source>
        <dbReference type="Proteomes" id="UP000380386"/>
    </source>
</evidence>
<feature type="transmembrane region" description="Helical" evidence="1">
    <location>
        <begin position="145"/>
        <end position="163"/>
    </location>
</feature>
<keyword evidence="1" id="KW-0472">Membrane</keyword>
<proteinExistence type="predicted"/>
<gene>
    <name evidence="2" type="ORF">FHL02_06310</name>
</gene>